<dbReference type="EMBL" id="JYOM01000015">
    <property type="protein sequence ID" value="KKD44920.1"/>
    <property type="molecule type" value="Genomic_DNA"/>
</dbReference>
<dbReference type="NCBIfam" id="NF038335">
    <property type="entry name" value="YPO0640_fam"/>
    <property type="match status" value="1"/>
</dbReference>
<evidence type="ECO:0000313" key="2">
    <source>
        <dbReference type="Proteomes" id="UP000033536"/>
    </source>
</evidence>
<comment type="caution">
    <text evidence="1">The sequence shown here is derived from an EMBL/GenBank/DDBJ whole genome shotgun (WGS) entry which is preliminary data.</text>
</comment>
<organism evidence="1 2">
    <name type="scientific">Listeria seeligeri</name>
    <dbReference type="NCBI Taxonomy" id="1640"/>
    <lineage>
        <taxon>Bacteria</taxon>
        <taxon>Bacillati</taxon>
        <taxon>Bacillota</taxon>
        <taxon>Bacilli</taxon>
        <taxon>Bacillales</taxon>
        <taxon>Listeriaceae</taxon>
        <taxon>Listeria</taxon>
    </lineage>
</organism>
<reference evidence="1 2" key="1">
    <citation type="submission" date="2015-02" db="EMBL/GenBank/DDBJ databases">
        <title>Sequencing of Listeria spp. dairy environmental strains.</title>
        <authorList>
            <person name="Muhterem-Uyar M."/>
            <person name="Wagner M."/>
            <person name="Schmitz-Esser S."/>
            <person name="Stessl B."/>
        </authorList>
    </citation>
    <scope>NUCLEOTIDE SEQUENCE [LARGE SCALE GENOMIC DNA]</scope>
    <source>
        <strain evidence="1 2">7KSM</strain>
    </source>
</reference>
<dbReference type="InterPro" id="IPR037883">
    <property type="entry name" value="Knr4/Smi1-like_sf"/>
</dbReference>
<dbReference type="Proteomes" id="UP000033536">
    <property type="component" value="Unassembled WGS sequence"/>
</dbReference>
<evidence type="ECO:0008006" key="3">
    <source>
        <dbReference type="Google" id="ProtNLM"/>
    </source>
</evidence>
<sequence>MEYYISRIRTIEQEFGNEIPNPISKMEYENILNWLKENFGFDEFKDYYNFLLQVNGLSFNGLYLYGFQPEHPNIDLINSNIIWREHNWTKKFLFLGDDEISFYVWNSEEESFQILDKPGGDVMEEYENLTEMFEEALKIAMP</sequence>
<name>A0ABR5E5D5_LISSE</name>
<accession>A0ABR5E5D5</accession>
<protein>
    <recommendedName>
        <fullName evidence="3">SMI1/KNR4 family protein</fullName>
    </recommendedName>
</protein>
<evidence type="ECO:0000313" key="1">
    <source>
        <dbReference type="EMBL" id="KKD44920.1"/>
    </source>
</evidence>
<proteinExistence type="predicted"/>
<dbReference type="SUPFAM" id="SSF160631">
    <property type="entry name" value="SMI1/KNR4-like"/>
    <property type="match status" value="1"/>
</dbReference>
<dbReference type="Gene3D" id="3.40.1580.10">
    <property type="entry name" value="SMI1/KNR4-like"/>
    <property type="match status" value="1"/>
</dbReference>
<keyword evidence="2" id="KW-1185">Reference proteome</keyword>
<gene>
    <name evidence="1" type="ORF">UQ68_11515</name>
</gene>
<dbReference type="RefSeq" id="WP_046327907.1">
    <property type="nucleotide sequence ID" value="NZ_CP063071.1"/>
</dbReference>